<name>A0A1M3KWN3_9BACT</name>
<evidence type="ECO:0000256" key="1">
    <source>
        <dbReference type="ARBA" id="ARBA00010556"/>
    </source>
</evidence>
<dbReference type="SMART" id="SM01359">
    <property type="entry name" value="A2M_N_2"/>
    <property type="match status" value="1"/>
</dbReference>
<dbReference type="GO" id="GO:0004866">
    <property type="term" value="F:endopeptidase inhibitor activity"/>
    <property type="evidence" value="ECO:0007669"/>
    <property type="project" value="InterPro"/>
</dbReference>
<dbReference type="PANTHER" id="PTHR40094">
    <property type="entry name" value="ALPHA-2-MACROGLOBULIN HOMOLOG"/>
    <property type="match status" value="1"/>
</dbReference>
<dbReference type="InterPro" id="IPR011625">
    <property type="entry name" value="A2M_N_BRD"/>
</dbReference>
<dbReference type="Pfam" id="PF01835">
    <property type="entry name" value="MG2"/>
    <property type="match status" value="1"/>
</dbReference>
<dbReference type="Pfam" id="PF07703">
    <property type="entry name" value="A2M_BRD"/>
    <property type="match status" value="1"/>
</dbReference>
<dbReference type="Pfam" id="PF17972">
    <property type="entry name" value="bMG5"/>
    <property type="match status" value="1"/>
</dbReference>
<dbReference type="InterPro" id="IPR011626">
    <property type="entry name" value="Alpha-macroglobulin_TED"/>
</dbReference>
<dbReference type="CDD" id="cd02891">
    <property type="entry name" value="A2M_like"/>
    <property type="match status" value="1"/>
</dbReference>
<accession>A0A1M3KWN3</accession>
<comment type="similarity">
    <text evidence="1">Belongs to the protease inhibitor I39 (alpha-2-macroglobulin) family. Bacterial alpha-2-macroglobulin subfamily.</text>
</comment>
<evidence type="ECO:0000256" key="3">
    <source>
        <dbReference type="ARBA" id="ARBA00023157"/>
    </source>
</evidence>
<sequence length="1781" mass="196213">MSLRRSFASLFLSSLILYVVACTSMGNGGVAVNFGDVVQPHQNLMFTFDKDMVPDSLLQRWDTTRYVTFSPDVYGKFKWISSRQLVFSPGTGFLPATAYHAEITERVLDHSAAGTPIPDRRTFDFHTPYLGVERTAALWTKNPADGSVDVQITLRFNYDVNPNDVVPKLHLMRGSASVPFSLVNTTTGRDVVVAISSSSVDEDEETGLLSRIEKGLGCAESDALSTEEITSSIVVPSRYVLDIVDVRTRWEGTEGVVDVTTTQAVDPATLSGAVTIEPALAVTVEGSATGFTVRGTFIADDYYRLRVSTAIKGVVGGVLKEAYGRELEFRSMEPGIAFASSKAMYLGSRGSRALGINIVNVPRVKLTVFKIYENNILHFLREGRRYSWYDEETNVRSYDFRWIGLSDYGDTVMTREYATADLGLTENGTGVLTFDVRDHIERKGMYLVKVESTESQWVQASKIVALSDVGLIAKEGTDDLTIFANSINDAEPIGGVELTLISTNNQVIDHVQTASDGVARMEDLKKRLGNFRIGLITARHGDDFTFLAMADTRVDKSRFDVGGLHENAAGYQAFIYGERELYRPGETIHLNTIVRDRAWRPVANVPARLRILMPNGREFRSIRLTLNDQGASSADIPVPASSLTGTYIAEVYAGNDVLLATTDISVEEFLPDRIKVDLAFSSDVVRPAVPVDLTINARYFHGVDAVGRKYEVSAYVNRKTFAPRQFKDYTFDLTAKNDGIYHEYQRAGVIGDGSMARESFTLDSTLRNNGLLQARFFVTVFDETGRPVHRSDVRDVHTQPVLFGIRRFDQYTSTQNAVNIGLIASDYNAKLSRGTARLQIVRTEYHTVMEGYGEGYRYVSQKREIVMDDRQIEIDGDKTSFPYRPPMSGEYEVRISAPGGTSYVGYSFWSWGWGDTQASSFEVNTEGLVDIVLDKESYKPNETAAVLFKTPFAGKLLVTVERDGVLEHHQVQTDKRSATLKLKIKDEWTPNVYVTATLIKPHAKSDMPLTVAHGYQALMVERPGSRLPITIGAAASTRSNRKQTITVSTEPGAQLTIAVVDEGILQVRDTKTPDPHGYFYQKRALESESYDMYPFLFPELRIARMAYGAGADMMRRLNPFTAQRVTLLSYWSGILTARSGKASIDVELPSAFSGAVRVMAVAWKGSSFGSGQQTMTVADPIVISTPLPRAMTPGDTVNVPVFVSNTTSRNASAEVSMSATGPVQLASPAMQRIAIDASREARVPFVVVAGPGLGVSTITTTVKGMGETFVQTIRISVRPNVPLMEQSGAGSVKAGEAQTVSLQHSFMQGTAEGRLVVSSFPAVRIAKNLGQLLGYPYGCAEQTISKAFPQIYFADLVKAWKTDVVMTSDPTRNVQEAIRKIEGMQGYNGGITTWPGGSDMSWWTSAYSAHFLYESQKAGYEVNQRVLDRLLQFIAHKAKTYGGNKPPRDVFYSLFVLAAAGRQDVSTMNVWKSHASSLSQDSRYVLACTYLLLGDRRSYDAVVPKVFVPETYQAEFGGSFASPRRDMALSLYALVTAAPDDAQTGALARRLSESMQADDVYSTQENAFAVLALGKLARRAVKSGVKAVITRNGKQVAVMDGATATIDHADGSSYRIAASGGTVYYYWAVEGLRADGQFKEEDRTLRVRRTFLDRNGNQLPNLVLQQNDLVVVKITVGTTDRSSVDNVVITDVLPAGLELENPRLGGLSTMAWAKDAAVAQYYDYRDDRMNLFVRAEATERSYYYIVRAVSLGRFRMGPVGADAMYNDDVHSYHGRGLLVVR</sequence>
<dbReference type="PROSITE" id="PS00477">
    <property type="entry name" value="ALPHA_2_MACROGLOBULIN"/>
    <property type="match status" value="1"/>
</dbReference>
<reference evidence="6 7" key="1">
    <citation type="submission" date="2016-09" db="EMBL/GenBank/DDBJ databases">
        <title>Genome-resolved meta-omics ties microbial dynamics to process performance in biotechnology for thiocyanate degradation.</title>
        <authorList>
            <person name="Kantor R.S."/>
            <person name="Huddy R.J."/>
            <person name="Iyer R."/>
            <person name="Thomas B.C."/>
            <person name="Brown C.T."/>
            <person name="Anantharaman K."/>
            <person name="Tringe S."/>
            <person name="Hettich R.L."/>
            <person name="Harrison S.T."/>
            <person name="Banfield J.F."/>
        </authorList>
    </citation>
    <scope>NUCLEOTIDE SEQUENCE [LARGE SCALE GENOMIC DNA]</scope>
    <source>
        <strain evidence="6">59-99</strain>
    </source>
</reference>
<dbReference type="InterPro" id="IPR041246">
    <property type="entry name" value="Bact_MG10"/>
</dbReference>
<dbReference type="InterPro" id="IPR047565">
    <property type="entry name" value="Alpha-macroglob_thiol-ester_cl"/>
</dbReference>
<dbReference type="Pfam" id="PF00207">
    <property type="entry name" value="A2M"/>
    <property type="match status" value="1"/>
</dbReference>
<evidence type="ECO:0000313" key="7">
    <source>
        <dbReference type="Proteomes" id="UP000184233"/>
    </source>
</evidence>
<dbReference type="STRING" id="1895771.BGO89_09645"/>
<evidence type="ECO:0000259" key="5">
    <source>
        <dbReference type="SMART" id="SM01360"/>
    </source>
</evidence>
<dbReference type="SMART" id="SM01360">
    <property type="entry name" value="A2M"/>
    <property type="match status" value="1"/>
</dbReference>
<dbReference type="InterPro" id="IPR001599">
    <property type="entry name" value="Macroglobln_a2"/>
</dbReference>
<dbReference type="Gene3D" id="1.50.10.20">
    <property type="match status" value="1"/>
</dbReference>
<dbReference type="InterPro" id="IPR041203">
    <property type="entry name" value="Bact_A2M_MG5"/>
</dbReference>
<dbReference type="InterPro" id="IPR002890">
    <property type="entry name" value="MG2"/>
</dbReference>
<dbReference type="InterPro" id="IPR008930">
    <property type="entry name" value="Terpenoid_cyclase/PrenylTrfase"/>
</dbReference>
<dbReference type="Pfam" id="PF11974">
    <property type="entry name" value="bMG3"/>
    <property type="match status" value="1"/>
</dbReference>
<dbReference type="Pfam" id="PF17973">
    <property type="entry name" value="bMG10"/>
    <property type="match status" value="1"/>
</dbReference>
<dbReference type="InterPro" id="IPR021868">
    <property type="entry name" value="Alpha_2_Macroglob_MG3"/>
</dbReference>
<dbReference type="Gene3D" id="2.60.40.3710">
    <property type="match status" value="1"/>
</dbReference>
<evidence type="ECO:0000313" key="6">
    <source>
        <dbReference type="EMBL" id="OJX56785.1"/>
    </source>
</evidence>
<keyword evidence="2" id="KW-0732">Signal</keyword>
<evidence type="ECO:0008006" key="8">
    <source>
        <dbReference type="Google" id="ProtNLM"/>
    </source>
</evidence>
<evidence type="ECO:0000256" key="2">
    <source>
        <dbReference type="ARBA" id="ARBA00022729"/>
    </source>
</evidence>
<organism evidence="6 7">
    <name type="scientific">Candidatus Kapaibacterium thiocyanatum</name>
    <dbReference type="NCBI Taxonomy" id="1895771"/>
    <lineage>
        <taxon>Bacteria</taxon>
        <taxon>Pseudomonadati</taxon>
        <taxon>Candidatus Kapaibacteriota</taxon>
        <taxon>Candidatus Kapaibacteriia</taxon>
        <taxon>Candidatus Kapaibacteriales</taxon>
        <taxon>Candidatus Kapaibacteriaceae</taxon>
        <taxon>Candidatus Kapaibacterium</taxon>
    </lineage>
</organism>
<dbReference type="PANTHER" id="PTHR40094:SF1">
    <property type="entry name" value="UBIQUITIN DOMAIN-CONTAINING PROTEIN"/>
    <property type="match status" value="1"/>
</dbReference>
<feature type="domain" description="Alpha-2-macroglobulin bait region" evidence="4">
    <location>
        <begin position="929"/>
        <end position="1067"/>
    </location>
</feature>
<dbReference type="Gene3D" id="2.60.40.1930">
    <property type="match status" value="1"/>
</dbReference>
<dbReference type="Proteomes" id="UP000184233">
    <property type="component" value="Unassembled WGS sequence"/>
</dbReference>
<dbReference type="SUPFAM" id="SSF48239">
    <property type="entry name" value="Terpenoid cyclases/Protein prenyltransferases"/>
    <property type="match status" value="1"/>
</dbReference>
<feature type="domain" description="Alpha-2-macroglobulin" evidence="5">
    <location>
        <begin position="1129"/>
        <end position="1217"/>
    </location>
</feature>
<dbReference type="InterPro" id="IPR019742">
    <property type="entry name" value="MacrogloblnA2_CS"/>
</dbReference>
<dbReference type="GO" id="GO:0005615">
    <property type="term" value="C:extracellular space"/>
    <property type="evidence" value="ECO:0007669"/>
    <property type="project" value="InterPro"/>
</dbReference>
<dbReference type="Pfam" id="PF07678">
    <property type="entry name" value="TED_complement"/>
    <property type="match status" value="1"/>
</dbReference>
<dbReference type="EMBL" id="MKVH01000024">
    <property type="protein sequence ID" value="OJX56785.1"/>
    <property type="molecule type" value="Genomic_DNA"/>
</dbReference>
<dbReference type="InterPro" id="IPR051802">
    <property type="entry name" value="YfhM-like"/>
</dbReference>
<protein>
    <recommendedName>
        <fullName evidence="8">Alpha-2-macroglobulin</fullName>
    </recommendedName>
</protein>
<comment type="caution">
    <text evidence="6">The sequence shown here is derived from an EMBL/GenBank/DDBJ whole genome shotgun (WGS) entry which is preliminary data.</text>
</comment>
<dbReference type="SMART" id="SM01419">
    <property type="entry name" value="Thiol-ester_cl"/>
    <property type="match status" value="1"/>
</dbReference>
<keyword evidence="3" id="KW-1015">Disulfide bond</keyword>
<gene>
    <name evidence="6" type="ORF">BGO89_09645</name>
</gene>
<proteinExistence type="inferred from homology"/>
<evidence type="ECO:0000259" key="4">
    <source>
        <dbReference type="SMART" id="SM01359"/>
    </source>
</evidence>